<dbReference type="AlphaFoldDB" id="A0A9N9IFP4"/>
<reference evidence="1" key="1">
    <citation type="submission" date="2021-06" db="EMBL/GenBank/DDBJ databases">
        <authorList>
            <person name="Kallberg Y."/>
            <person name="Tangrot J."/>
            <person name="Rosling A."/>
        </authorList>
    </citation>
    <scope>NUCLEOTIDE SEQUENCE</scope>
    <source>
        <strain evidence="1">FL130A</strain>
    </source>
</reference>
<dbReference type="OrthoDB" id="2430469at2759"/>
<accession>A0A9N9IFP4</accession>
<dbReference type="InterPro" id="IPR032675">
    <property type="entry name" value="LRR_dom_sf"/>
</dbReference>
<dbReference type="SUPFAM" id="SSF52047">
    <property type="entry name" value="RNI-like"/>
    <property type="match status" value="1"/>
</dbReference>
<keyword evidence="2" id="KW-1185">Reference proteome</keyword>
<name>A0A9N9IFP4_9GLOM</name>
<proteinExistence type="predicted"/>
<evidence type="ECO:0000313" key="2">
    <source>
        <dbReference type="Proteomes" id="UP000789508"/>
    </source>
</evidence>
<dbReference type="EMBL" id="CAJVPS010032401">
    <property type="protein sequence ID" value="CAG8735088.1"/>
    <property type="molecule type" value="Genomic_DNA"/>
</dbReference>
<evidence type="ECO:0000313" key="1">
    <source>
        <dbReference type="EMBL" id="CAG8735088.1"/>
    </source>
</evidence>
<sequence>MAIAGSLPHLVLKEIFNEIEESISTDRYRVLLSCALVNRYWCHEALPTLWRRPFNCRREQYSKLIKVYLQFIDPEFLNFLDLDLNIPTKSSISSSSSSSSLPFLYPSYIKYIDFYNFFDAVQYWMTTDGDFERGKNRFNWMPQWFYRERPILHETFSKVKRALVQALLGNFLSSGARLESVSFLIHPNKDLKVEEFLWPFDENVRPLIVNIKMLTVSGMFRKENIFAELTKICRNLQAMEIVIEGNSDVLGVQSPKEYLNLGSLIQAQKGRLKSLNITFREKSRSFIELLLPSIWTNSSTLQNLRLCTADFRDVKRPLAGLSSCHQLRSLEFSYCKGLTKESISPYITPAVNPYLKRIRVLGGY</sequence>
<protein>
    <submittedName>
        <fullName evidence="1">1216_t:CDS:1</fullName>
    </submittedName>
</protein>
<dbReference type="Proteomes" id="UP000789508">
    <property type="component" value="Unassembled WGS sequence"/>
</dbReference>
<organism evidence="1 2">
    <name type="scientific">Ambispora leptoticha</name>
    <dbReference type="NCBI Taxonomy" id="144679"/>
    <lineage>
        <taxon>Eukaryota</taxon>
        <taxon>Fungi</taxon>
        <taxon>Fungi incertae sedis</taxon>
        <taxon>Mucoromycota</taxon>
        <taxon>Glomeromycotina</taxon>
        <taxon>Glomeromycetes</taxon>
        <taxon>Archaeosporales</taxon>
        <taxon>Ambisporaceae</taxon>
        <taxon>Ambispora</taxon>
    </lineage>
</organism>
<gene>
    <name evidence="1" type="ORF">ALEPTO_LOCUS12764</name>
</gene>
<comment type="caution">
    <text evidence="1">The sequence shown here is derived from an EMBL/GenBank/DDBJ whole genome shotgun (WGS) entry which is preliminary data.</text>
</comment>
<dbReference type="Gene3D" id="3.80.10.10">
    <property type="entry name" value="Ribonuclease Inhibitor"/>
    <property type="match status" value="1"/>
</dbReference>